<organism evidence="1 2">
    <name type="scientific">Candidatus Zambryskibacteria bacterium RIFCSPLOWO2_12_39_8</name>
    <dbReference type="NCBI Taxonomy" id="1802774"/>
    <lineage>
        <taxon>Bacteria</taxon>
        <taxon>Candidatus Zambryskiibacteriota</taxon>
    </lineage>
</organism>
<dbReference type="Proteomes" id="UP000177154">
    <property type="component" value="Unassembled WGS sequence"/>
</dbReference>
<evidence type="ECO:0000313" key="1">
    <source>
        <dbReference type="EMBL" id="OHB11863.1"/>
    </source>
</evidence>
<dbReference type="EMBL" id="MHWR01000050">
    <property type="protein sequence ID" value="OHB11863.1"/>
    <property type="molecule type" value="Genomic_DNA"/>
</dbReference>
<evidence type="ECO:0000313" key="2">
    <source>
        <dbReference type="Proteomes" id="UP000177154"/>
    </source>
</evidence>
<proteinExistence type="predicted"/>
<name>A0A1G2UR75_9BACT</name>
<sequence>MDLCYNICVKIILSIKNYFGKNVAFVTDDFKIFLLAEILEITKQNQIEGVYLVNKNSGPYLRSKKNVPKNLQLDNISIGSDDIFSFVDLKISGSTPILSRYTALYNKSSSEGDFPIIKPVGNNLYASTAIVKEKLLLVKEVIYESATHFNLDPFQLGAILIDEIARLTPFEEIIDRIGVENFGVNISVGLAQIKIDIANSIIKKKLYNPNPSDQKLPIKRLNRETKAHLYNYLIQPKHNIFFEGAILTDLINNWKEFIDLKSHFDIFASLYSLSRIPHEEPHPNSRGIQIADEFYNLAKTWLQ</sequence>
<protein>
    <submittedName>
        <fullName evidence="1">Uncharacterized protein</fullName>
    </submittedName>
</protein>
<gene>
    <name evidence="1" type="ORF">A2Y49_02640</name>
</gene>
<dbReference type="AlphaFoldDB" id="A0A1G2UR75"/>
<reference evidence="1 2" key="1">
    <citation type="journal article" date="2016" name="Nat. Commun.">
        <title>Thousands of microbial genomes shed light on interconnected biogeochemical processes in an aquifer system.</title>
        <authorList>
            <person name="Anantharaman K."/>
            <person name="Brown C.T."/>
            <person name="Hug L.A."/>
            <person name="Sharon I."/>
            <person name="Castelle C.J."/>
            <person name="Probst A.J."/>
            <person name="Thomas B.C."/>
            <person name="Singh A."/>
            <person name="Wilkins M.J."/>
            <person name="Karaoz U."/>
            <person name="Brodie E.L."/>
            <person name="Williams K.H."/>
            <person name="Hubbard S.S."/>
            <person name="Banfield J.F."/>
        </authorList>
    </citation>
    <scope>NUCLEOTIDE SEQUENCE [LARGE SCALE GENOMIC DNA]</scope>
</reference>
<comment type="caution">
    <text evidence="1">The sequence shown here is derived from an EMBL/GenBank/DDBJ whole genome shotgun (WGS) entry which is preliminary data.</text>
</comment>
<accession>A0A1G2UR75</accession>